<keyword evidence="3 9" id="KW-0963">Cytoplasm</keyword>
<reference evidence="11" key="1">
    <citation type="journal article" date="2019" name="Int. J. Syst. Evol. Microbiol.">
        <title>The Global Catalogue of Microorganisms (GCM) 10K type strain sequencing project: providing services to taxonomists for standard genome sequencing and annotation.</title>
        <authorList>
            <consortium name="The Broad Institute Genomics Platform"/>
            <consortium name="The Broad Institute Genome Sequencing Center for Infectious Disease"/>
            <person name="Wu L."/>
            <person name="Ma J."/>
        </authorList>
    </citation>
    <scope>NUCLEOTIDE SEQUENCE [LARGE SCALE GENOMIC DNA]</scope>
    <source>
        <strain evidence="11">JCM 18401</strain>
    </source>
</reference>
<evidence type="ECO:0000256" key="9">
    <source>
        <dbReference type="HAMAP-Rule" id="MF_00406"/>
    </source>
</evidence>
<name>A0ABP9ELK4_9GAMM</name>
<evidence type="ECO:0000256" key="5">
    <source>
        <dbReference type="ARBA" id="ARBA00022556"/>
    </source>
</evidence>
<dbReference type="NCBIfam" id="TIGR01750">
    <property type="entry name" value="fabZ"/>
    <property type="match status" value="1"/>
</dbReference>
<evidence type="ECO:0000256" key="4">
    <source>
        <dbReference type="ARBA" id="ARBA00022516"/>
    </source>
</evidence>
<evidence type="ECO:0000313" key="10">
    <source>
        <dbReference type="EMBL" id="GAA4878283.1"/>
    </source>
</evidence>
<dbReference type="Pfam" id="PF07977">
    <property type="entry name" value="FabA"/>
    <property type="match status" value="1"/>
</dbReference>
<accession>A0ABP9ELK4</accession>
<comment type="caution">
    <text evidence="10">The sequence shown here is derived from an EMBL/GenBank/DDBJ whole genome shotgun (WGS) entry which is preliminary data.</text>
</comment>
<dbReference type="PANTHER" id="PTHR30272:SF1">
    <property type="entry name" value="3-HYDROXYACYL-[ACYL-CARRIER-PROTEIN] DEHYDRATASE"/>
    <property type="match status" value="1"/>
</dbReference>
<dbReference type="NCBIfam" id="NF000582">
    <property type="entry name" value="PRK00006.1"/>
    <property type="match status" value="1"/>
</dbReference>
<dbReference type="PANTHER" id="PTHR30272">
    <property type="entry name" value="3-HYDROXYACYL-[ACYL-CARRIER-PROTEIN] DEHYDRATASE"/>
    <property type="match status" value="1"/>
</dbReference>
<keyword evidence="7 9" id="KW-0456">Lyase</keyword>
<feature type="active site" evidence="9">
    <location>
        <position position="54"/>
    </location>
</feature>
<comment type="catalytic activity">
    <reaction evidence="9">
        <text>a (3R)-hydroxyacyl-[ACP] = a (2E)-enoyl-[ACP] + H2O</text>
        <dbReference type="Rhea" id="RHEA:13097"/>
        <dbReference type="Rhea" id="RHEA-COMP:9925"/>
        <dbReference type="Rhea" id="RHEA-COMP:9945"/>
        <dbReference type="ChEBI" id="CHEBI:15377"/>
        <dbReference type="ChEBI" id="CHEBI:78784"/>
        <dbReference type="ChEBI" id="CHEBI:78827"/>
        <dbReference type="EC" id="4.2.1.59"/>
    </reaction>
</comment>
<comment type="similarity">
    <text evidence="2 9">Belongs to the thioester dehydratase family. FabZ subfamily.</text>
</comment>
<dbReference type="CDD" id="cd01288">
    <property type="entry name" value="FabZ"/>
    <property type="match status" value="1"/>
</dbReference>
<evidence type="ECO:0000256" key="8">
    <source>
        <dbReference type="ARBA" id="ARBA00025049"/>
    </source>
</evidence>
<keyword evidence="5 9" id="KW-0441">Lipid A biosynthesis</keyword>
<dbReference type="HAMAP" id="MF_00406">
    <property type="entry name" value="FabZ"/>
    <property type="match status" value="1"/>
</dbReference>
<evidence type="ECO:0000256" key="7">
    <source>
        <dbReference type="ARBA" id="ARBA00023239"/>
    </source>
</evidence>
<evidence type="ECO:0000256" key="3">
    <source>
        <dbReference type="ARBA" id="ARBA00022490"/>
    </source>
</evidence>
<dbReference type="SUPFAM" id="SSF54637">
    <property type="entry name" value="Thioesterase/thiol ester dehydrase-isomerase"/>
    <property type="match status" value="1"/>
</dbReference>
<dbReference type="InterPro" id="IPR029069">
    <property type="entry name" value="HotDog_dom_sf"/>
</dbReference>
<keyword evidence="11" id="KW-1185">Reference proteome</keyword>
<dbReference type="InterPro" id="IPR010084">
    <property type="entry name" value="FabZ"/>
</dbReference>
<dbReference type="RefSeq" id="WP_345333976.1">
    <property type="nucleotide sequence ID" value="NZ_BAABJZ010000012.1"/>
</dbReference>
<dbReference type="Proteomes" id="UP001499988">
    <property type="component" value="Unassembled WGS sequence"/>
</dbReference>
<gene>
    <name evidence="9 10" type="primary">fabZ</name>
    <name evidence="10" type="ORF">GCM10023333_09740</name>
</gene>
<keyword evidence="4 9" id="KW-0444">Lipid biosynthesis</keyword>
<organism evidence="10 11">
    <name type="scientific">Ferrimonas pelagia</name>
    <dbReference type="NCBI Taxonomy" id="1177826"/>
    <lineage>
        <taxon>Bacteria</taxon>
        <taxon>Pseudomonadati</taxon>
        <taxon>Pseudomonadota</taxon>
        <taxon>Gammaproteobacteria</taxon>
        <taxon>Alteromonadales</taxon>
        <taxon>Ferrimonadaceae</taxon>
        <taxon>Ferrimonas</taxon>
    </lineage>
</organism>
<dbReference type="Gene3D" id="3.10.129.10">
    <property type="entry name" value="Hotdog Thioesterase"/>
    <property type="match status" value="1"/>
</dbReference>
<dbReference type="InterPro" id="IPR013114">
    <property type="entry name" value="FabA_FabZ"/>
</dbReference>
<dbReference type="EMBL" id="BAABJZ010000012">
    <property type="protein sequence ID" value="GAA4878283.1"/>
    <property type="molecule type" value="Genomic_DNA"/>
</dbReference>
<sequence>MSEQLNTMEIREILDYLPHRHPFVLVDRVLDYTPGEKLTALKNVSYNEPFFPGHFPNMPVMPGVLILEALAQASAILAFKTHGRSDNSLYLFAGIDNARFKQPVVPGDSLVLEVEAVKERRGIGFYAARALVDGKVVCSADLMCAKREI</sequence>
<protein>
    <recommendedName>
        <fullName evidence="9">3-hydroxyacyl-[acyl-carrier-protein] dehydratase FabZ</fullName>
        <ecNumber evidence="9">4.2.1.59</ecNumber>
    </recommendedName>
    <alternativeName>
        <fullName evidence="9">(3R)-hydroxymyristoyl-[acyl-carrier-protein] dehydratase</fullName>
        <shortName evidence="9">(3R)-hydroxymyristoyl-ACP dehydrase</shortName>
    </alternativeName>
    <alternativeName>
        <fullName evidence="9">Beta-hydroxyacyl-ACP dehydratase</fullName>
    </alternativeName>
</protein>
<keyword evidence="6 9" id="KW-0443">Lipid metabolism</keyword>
<evidence type="ECO:0000256" key="1">
    <source>
        <dbReference type="ARBA" id="ARBA00004496"/>
    </source>
</evidence>
<evidence type="ECO:0000313" key="11">
    <source>
        <dbReference type="Proteomes" id="UP001499988"/>
    </source>
</evidence>
<evidence type="ECO:0000256" key="6">
    <source>
        <dbReference type="ARBA" id="ARBA00023098"/>
    </source>
</evidence>
<evidence type="ECO:0000256" key="2">
    <source>
        <dbReference type="ARBA" id="ARBA00009174"/>
    </source>
</evidence>
<comment type="function">
    <text evidence="8 9">Involved in unsaturated fatty acids biosynthesis. Catalyzes the dehydration of short chain beta-hydroxyacyl-ACPs and long chain saturated and unsaturated beta-hydroxyacyl-ACPs.</text>
</comment>
<proteinExistence type="inferred from homology"/>
<dbReference type="EC" id="4.2.1.59" evidence="9"/>
<comment type="subcellular location">
    <subcellularLocation>
        <location evidence="1 9">Cytoplasm</location>
    </subcellularLocation>
</comment>